<comment type="caution">
    <text evidence="1">The sequence shown here is derived from an EMBL/GenBank/DDBJ whole genome shotgun (WGS) entry which is preliminary data.</text>
</comment>
<proteinExistence type="predicted"/>
<name>M6FZT3_9LEPT</name>
<gene>
    <name evidence="1" type="ORF">LEP1GSC038_3813</name>
</gene>
<dbReference type="Proteomes" id="UP000012101">
    <property type="component" value="Unassembled WGS sequence"/>
</dbReference>
<protein>
    <submittedName>
        <fullName evidence="1">Uncharacterized protein</fullName>
    </submittedName>
</protein>
<evidence type="ECO:0000313" key="1">
    <source>
        <dbReference type="EMBL" id="EMM72241.1"/>
    </source>
</evidence>
<organism evidence="1 2">
    <name type="scientific">Leptospira weilii str. 2006001855</name>
    <dbReference type="NCBI Taxonomy" id="996804"/>
    <lineage>
        <taxon>Bacteria</taxon>
        <taxon>Pseudomonadati</taxon>
        <taxon>Spirochaetota</taxon>
        <taxon>Spirochaetia</taxon>
        <taxon>Leptospirales</taxon>
        <taxon>Leptospiraceae</taxon>
        <taxon>Leptospira</taxon>
    </lineage>
</organism>
<evidence type="ECO:0000313" key="2">
    <source>
        <dbReference type="Proteomes" id="UP000012101"/>
    </source>
</evidence>
<accession>M6FZT3</accession>
<reference evidence="1 2" key="1">
    <citation type="submission" date="2013-01" db="EMBL/GenBank/DDBJ databases">
        <authorList>
            <person name="Harkins D.M."/>
            <person name="Durkin A.S."/>
            <person name="Brinkac L.M."/>
            <person name="Haft D.H."/>
            <person name="Selengut J.D."/>
            <person name="Sanka R."/>
            <person name="DePew J."/>
            <person name="Purushe J."/>
            <person name="Hospenthal D.R."/>
            <person name="Murray C.K."/>
            <person name="Pimentel G."/>
            <person name="Wasfy M."/>
            <person name="Vinetz J.M."/>
            <person name="Sutton G.G."/>
            <person name="Nierman W.C."/>
            <person name="Fouts D.E."/>
        </authorList>
    </citation>
    <scope>NUCLEOTIDE SEQUENCE [LARGE SCALE GENOMIC DNA]</scope>
    <source>
        <strain evidence="1 2">2006001855</strain>
    </source>
</reference>
<dbReference type="AlphaFoldDB" id="M6FZT3"/>
<sequence>MPAFPLLRQRNAIEIFIPFTLTGLTAITHKNHLCKLHFTRLLTSVAIFCMIVLNCKKEKDGSSILLAVAAILAGSSTHNSNISYGGTKSPGDVMTGDMVKANYGNFSFTNLTTNEKISGQVATYSASPFIALLSAPSYTQGGFAIPIEGVGLLATPISGYSNAGGVPVTAMRAEVYTEKSSNCSDVTGTFNMVQAMFGDAGGSFQGGYGTLTITGTNQKFAAGTFTTLGGVGAAVNLNLNNGICVDGKVTWATGETAFVSSTGVLILDMGTDKGGFFGLAKDVTLNGAGILNGKTLLGFDNLRGGNAAIVDSFVSGKFTCLNGVCTGVNIDARTLIAQSNGNSSTNVPVFTNGISASTTFGNGGGGMPISANDNLVLIARAVNGKITVAMIACSTGGCTAASSRHFGLYTEK</sequence>
<dbReference type="EMBL" id="AFJM02000042">
    <property type="protein sequence ID" value="EMM72241.1"/>
    <property type="molecule type" value="Genomic_DNA"/>
</dbReference>